<comment type="caution">
    <text evidence="3">The sequence shown here is derived from an EMBL/GenBank/DDBJ whole genome shotgun (WGS) entry which is preliminary data.</text>
</comment>
<evidence type="ECO:0000256" key="2">
    <source>
        <dbReference type="SAM" id="MobiDB-lite"/>
    </source>
</evidence>
<evidence type="ECO:0000313" key="3">
    <source>
        <dbReference type="EMBL" id="OWP83154.1"/>
    </source>
</evidence>
<dbReference type="RefSeq" id="WP_088394204.1">
    <property type="nucleotide sequence ID" value="NZ_MTCZ01000158.1"/>
</dbReference>
<keyword evidence="1" id="KW-0175">Coiled coil</keyword>
<feature type="compositionally biased region" description="Basic residues" evidence="2">
    <location>
        <begin position="519"/>
        <end position="529"/>
    </location>
</feature>
<evidence type="ECO:0000313" key="4">
    <source>
        <dbReference type="Proteomes" id="UP000197768"/>
    </source>
</evidence>
<dbReference type="EMBL" id="MTCZ01000158">
    <property type="protein sequence ID" value="OWP83154.1"/>
    <property type="molecule type" value="Genomic_DNA"/>
</dbReference>
<accession>A0A246GG52</accession>
<reference evidence="3 4" key="1">
    <citation type="journal article" date="2017" name="Infect. Genet. Evol.">
        <title>Comparative genome analysis of fish pathogen Flavobacterium columnare reveals extensive sequence diversity within the species.</title>
        <authorList>
            <person name="Kayansamruaj P."/>
            <person name="Dong H.T."/>
            <person name="Hirono I."/>
            <person name="Kondo H."/>
            <person name="Senapin S."/>
            <person name="Rodkhum C."/>
        </authorList>
    </citation>
    <scope>NUCLEOTIDE SEQUENCE [LARGE SCALE GENOMIC DNA]</scope>
    <source>
        <strain evidence="3 4">1215</strain>
    </source>
</reference>
<organism evidence="3 4">
    <name type="scientific">Flavobacterium davisii</name>
    <dbReference type="NCBI Taxonomy" id="2906077"/>
    <lineage>
        <taxon>Bacteria</taxon>
        <taxon>Pseudomonadati</taxon>
        <taxon>Bacteroidota</taxon>
        <taxon>Flavobacteriia</taxon>
        <taxon>Flavobacteriales</taxon>
        <taxon>Flavobacteriaceae</taxon>
        <taxon>Flavobacterium</taxon>
    </lineage>
</organism>
<proteinExistence type="predicted"/>
<protein>
    <submittedName>
        <fullName evidence="3">Uncharacterized protein</fullName>
    </submittedName>
</protein>
<sequence length="529" mass="61766">MNNLNTTNPNHYIYETKHLKISILGGIRFNNLEALRVTLGIQKLKSEQVLRQNIDLYNDTSIEKLTRKIAERLEIGTTIVRRDLDQLTNELEQFRLQEVEQQGKLYEKQVKVLTEKEIKEAKEFLAQDKLIDKTQELIGKSGVIGEEINRLLMYLIFTSRKTNNPLHCISLGSSGAGKTHLQSKVSELIPEEDKIEMTVLSANAFYYFNRTELQNKLILIEDLDGAESVLYPLRELQSKKKITKTVVHKDKKGTTKTIHLTVEGPVSVSGCTTQESIYEDNSNRSFLLYIDESQEQDEKIMFYQRAVSAGQINYEEELRAKILLQNCQRLLKTISVRNPYAMYLSLPQSVFKPRRTNAHYLQFIEAITFYKQYQKFHHIDKETGEEYIETSIEDIQEANELIKEVLLRKSDTITGASRNYLENLKIYLQEQNQTTFTSYEIRRKLRLTKTTQWRYHQQLLENNHLKKVKKKGEPTQYYEITNPNEYKELEAQISQALQECIDQINRSTVQESSTTKTERTKKTKSVSYE</sequence>
<dbReference type="Proteomes" id="UP000197768">
    <property type="component" value="Unassembled WGS sequence"/>
</dbReference>
<feature type="region of interest" description="Disordered" evidence="2">
    <location>
        <begin position="508"/>
        <end position="529"/>
    </location>
</feature>
<evidence type="ECO:0000256" key="1">
    <source>
        <dbReference type="SAM" id="Coils"/>
    </source>
</evidence>
<feature type="coiled-coil region" evidence="1">
    <location>
        <begin position="84"/>
        <end position="116"/>
    </location>
</feature>
<gene>
    <name evidence="3" type="ORF">BWK59_12005</name>
</gene>
<dbReference type="AlphaFoldDB" id="A0A246GG52"/>
<name>A0A246GG52_9FLAO</name>